<dbReference type="InterPro" id="IPR008969">
    <property type="entry name" value="CarboxyPept-like_regulatory"/>
</dbReference>
<evidence type="ECO:0000313" key="1">
    <source>
        <dbReference type="EMBL" id="EAR09232.1"/>
    </source>
</evidence>
<evidence type="ECO:0008006" key="3">
    <source>
        <dbReference type="Google" id="ProtNLM"/>
    </source>
</evidence>
<accession>A4BFB9</accession>
<proteinExistence type="predicted"/>
<dbReference type="AlphaFoldDB" id="A4BFB9"/>
<protein>
    <recommendedName>
        <fullName evidence="3">Carboxypeptidase regulatory-like domain-containing protein</fullName>
    </recommendedName>
</protein>
<dbReference type="STRING" id="314283.MED297_07113"/>
<dbReference type="Proteomes" id="UP000005953">
    <property type="component" value="Unassembled WGS sequence"/>
</dbReference>
<dbReference type="OrthoDB" id="9961877at2"/>
<dbReference type="Gene3D" id="2.60.40.1120">
    <property type="entry name" value="Carboxypeptidase-like, regulatory domain"/>
    <property type="match status" value="1"/>
</dbReference>
<gene>
    <name evidence="1" type="ORF">MED297_07113</name>
</gene>
<dbReference type="EMBL" id="AAOE01000012">
    <property type="protein sequence ID" value="EAR09232.1"/>
    <property type="molecule type" value="Genomic_DNA"/>
</dbReference>
<dbReference type="PROSITE" id="PS51257">
    <property type="entry name" value="PROKAR_LIPOPROTEIN"/>
    <property type="match status" value="1"/>
</dbReference>
<comment type="caution">
    <text evidence="1">The sequence shown here is derived from an EMBL/GenBank/DDBJ whole genome shotgun (WGS) entry which is preliminary data.</text>
</comment>
<dbReference type="SUPFAM" id="SSF49464">
    <property type="entry name" value="Carboxypeptidase regulatory domain-like"/>
    <property type="match status" value="1"/>
</dbReference>
<dbReference type="RefSeq" id="WP_008045335.1">
    <property type="nucleotide sequence ID" value="NZ_CH724152.1"/>
</dbReference>
<keyword evidence="2" id="KW-1185">Reference proteome</keyword>
<reference evidence="1 2" key="1">
    <citation type="submission" date="2006-02" db="EMBL/GenBank/DDBJ databases">
        <authorList>
            <person name="Pinhassi J."/>
            <person name="Pedros-Alio C."/>
            <person name="Ferriera S."/>
            <person name="Johnson J."/>
            <person name="Kravitz S."/>
            <person name="Halpern A."/>
            <person name="Remington K."/>
            <person name="Beeson K."/>
            <person name="Tran B."/>
            <person name="Rogers Y.-H."/>
            <person name="Friedman R."/>
            <person name="Venter J.C."/>
        </authorList>
    </citation>
    <scope>NUCLEOTIDE SEQUENCE [LARGE SCALE GENOMIC DNA]</scope>
    <source>
        <strain evidence="1 2">MED297</strain>
    </source>
</reference>
<name>A4BFB9_9GAMM</name>
<organism evidence="1 2">
    <name type="scientific">Reinekea blandensis MED297</name>
    <dbReference type="NCBI Taxonomy" id="314283"/>
    <lineage>
        <taxon>Bacteria</taxon>
        <taxon>Pseudomonadati</taxon>
        <taxon>Pseudomonadota</taxon>
        <taxon>Gammaproteobacteria</taxon>
        <taxon>Oceanospirillales</taxon>
        <taxon>Saccharospirillaceae</taxon>
        <taxon>Reinekea</taxon>
    </lineage>
</organism>
<sequence>MKKILLVSACILIQGCISVSVSPVVSGTILNELGEPLDANVTITNMQLQKSQSVSTDKEGNYSFGKMRIWIFPIFSAILLRSEVAAEAEGYMPESNIIDSRNPATANFNLVAE</sequence>
<evidence type="ECO:0000313" key="2">
    <source>
        <dbReference type="Proteomes" id="UP000005953"/>
    </source>
</evidence>
<dbReference type="HOGENOM" id="CLU_2131468_0_0_6"/>